<comment type="caution">
    <text evidence="1">The sequence shown here is derived from an EMBL/GenBank/DDBJ whole genome shotgun (WGS) entry which is preliminary data.</text>
</comment>
<evidence type="ECO:0000313" key="2">
    <source>
        <dbReference type="Proteomes" id="UP001501047"/>
    </source>
</evidence>
<dbReference type="EMBL" id="BAAACI010000007">
    <property type="protein sequence ID" value="GAA0775657.1"/>
    <property type="molecule type" value="Genomic_DNA"/>
</dbReference>
<protein>
    <submittedName>
        <fullName evidence="1">Uncharacterized protein</fullName>
    </submittedName>
</protein>
<evidence type="ECO:0000313" key="1">
    <source>
        <dbReference type="EMBL" id="GAA0775657.1"/>
    </source>
</evidence>
<sequence>MGIYRAPNSEEIKIIKKYSKLFEDIKVSEPALFAGNTYREVIFEKKGIAKVIGKEKGYIYIDASNKVVEDEKTVMRLGRIFFFMDAFLNDDNGSIIKALQNDEEVEKNKTDLELMMRGFDIIEERNKKYDIEHIEVVKVKDILTKLIELRAKTNLKLEDFLKVVQEETSKQKYFDENIIEACMPAYKEVMTCNYEKVKLIAKGASSYNYLKKAAEKVRKKYSIRFNVTYTDPLMKVNYMMGYFESLIRAYESIINMSYNQYAKSIVNSGKINAEYKLLELRSKKNSN</sequence>
<dbReference type="Proteomes" id="UP001501047">
    <property type="component" value="Unassembled WGS sequence"/>
</dbReference>
<organism evidence="1 2">
    <name type="scientific">Clostridium subterminale</name>
    <dbReference type="NCBI Taxonomy" id="1550"/>
    <lineage>
        <taxon>Bacteria</taxon>
        <taxon>Bacillati</taxon>
        <taxon>Bacillota</taxon>
        <taxon>Clostridia</taxon>
        <taxon>Eubacteriales</taxon>
        <taxon>Clostridiaceae</taxon>
        <taxon>Clostridium</taxon>
    </lineage>
</organism>
<proteinExistence type="predicted"/>
<gene>
    <name evidence="1" type="ORF">GCM10008908_27560</name>
</gene>
<dbReference type="RefSeq" id="WP_343827045.1">
    <property type="nucleotide sequence ID" value="NZ_BAAACI010000007.1"/>
</dbReference>
<name>A0ABN1KTN4_CLOSU</name>
<accession>A0ABN1KTN4</accession>
<reference evidence="1 2" key="1">
    <citation type="journal article" date="2019" name="Int. J. Syst. Evol. Microbiol.">
        <title>The Global Catalogue of Microorganisms (GCM) 10K type strain sequencing project: providing services to taxonomists for standard genome sequencing and annotation.</title>
        <authorList>
            <consortium name="The Broad Institute Genomics Platform"/>
            <consortium name="The Broad Institute Genome Sequencing Center for Infectious Disease"/>
            <person name="Wu L."/>
            <person name="Ma J."/>
        </authorList>
    </citation>
    <scope>NUCLEOTIDE SEQUENCE [LARGE SCALE GENOMIC DNA]</scope>
    <source>
        <strain evidence="1 2">JCM 1417</strain>
    </source>
</reference>
<keyword evidence="2" id="KW-1185">Reference proteome</keyword>